<dbReference type="RefSeq" id="WP_309987980.1">
    <property type="nucleotide sequence ID" value="NZ_JAVDTI010000005.1"/>
</dbReference>
<gene>
    <name evidence="1" type="ORF">J2W84_004575</name>
</gene>
<evidence type="ECO:0008006" key="3">
    <source>
        <dbReference type="Google" id="ProtNLM"/>
    </source>
</evidence>
<proteinExistence type="predicted"/>
<evidence type="ECO:0000313" key="2">
    <source>
        <dbReference type="Proteomes" id="UP001264980"/>
    </source>
</evidence>
<protein>
    <recommendedName>
        <fullName evidence="3">ATP-binding region ATPase domain protein</fullName>
    </recommendedName>
</protein>
<name>A0ABU1R290_9BACT</name>
<dbReference type="SUPFAM" id="SSF55874">
    <property type="entry name" value="ATPase domain of HSP90 chaperone/DNA topoisomerase II/histidine kinase"/>
    <property type="match status" value="1"/>
</dbReference>
<dbReference type="Gene3D" id="3.40.1350.10">
    <property type="match status" value="1"/>
</dbReference>
<dbReference type="Proteomes" id="UP001264980">
    <property type="component" value="Unassembled WGS sequence"/>
</dbReference>
<reference evidence="1 2" key="1">
    <citation type="submission" date="2023-07" db="EMBL/GenBank/DDBJ databases">
        <title>Sorghum-associated microbial communities from plants grown in Nebraska, USA.</title>
        <authorList>
            <person name="Schachtman D."/>
        </authorList>
    </citation>
    <scope>NUCLEOTIDE SEQUENCE [LARGE SCALE GENOMIC DNA]</scope>
    <source>
        <strain evidence="1 2">BE57</strain>
    </source>
</reference>
<keyword evidence="2" id="KW-1185">Reference proteome</keyword>
<comment type="caution">
    <text evidence="1">The sequence shown here is derived from an EMBL/GenBank/DDBJ whole genome shotgun (WGS) entry which is preliminary data.</text>
</comment>
<evidence type="ECO:0000313" key="1">
    <source>
        <dbReference type="EMBL" id="MDR6807521.1"/>
    </source>
</evidence>
<dbReference type="EMBL" id="JAVDTI010000005">
    <property type="protein sequence ID" value="MDR6807521.1"/>
    <property type="molecule type" value="Genomic_DNA"/>
</dbReference>
<dbReference type="Gene3D" id="3.30.565.10">
    <property type="entry name" value="Histidine kinase-like ATPase, C-terminal domain"/>
    <property type="match status" value="1"/>
</dbReference>
<dbReference type="InterPro" id="IPR036890">
    <property type="entry name" value="HATPase_C_sf"/>
</dbReference>
<accession>A0ABU1R290</accession>
<organism evidence="1 2">
    <name type="scientific">Dyadobacter fermentans</name>
    <dbReference type="NCBI Taxonomy" id="94254"/>
    <lineage>
        <taxon>Bacteria</taxon>
        <taxon>Pseudomonadati</taxon>
        <taxon>Bacteroidota</taxon>
        <taxon>Cytophagia</taxon>
        <taxon>Cytophagales</taxon>
        <taxon>Spirosomataceae</taxon>
        <taxon>Dyadobacter</taxon>
    </lineage>
</organism>
<dbReference type="InterPro" id="IPR011856">
    <property type="entry name" value="tRNA_endonuc-like_dom_sf"/>
</dbReference>
<dbReference type="Pfam" id="PF13589">
    <property type="entry name" value="HATPase_c_3"/>
    <property type="match status" value="1"/>
</dbReference>
<sequence>MEHDNSKQLKIRFAGRLIDLLGQQMYGGAVPSVAELVANAWDADAQKVEISIPANITDEHAEIVVRDFGSGMTFEELNNFYLHVGYERRQRGDRTPGGRLVMGRKGIGKLAGFGIAEDIIVTSIKDGRLVELRLSYTELRQQTTTTDYVIPTLRDEDSTEPSGVKITFKGLKLTRNINPEAFSQSMARRFALGSEQMQIFVNGTEISKENINLEYRYPQSGWEEIEVEGFGKIQCWFGFQRETIKDSELRGISIFARERVAQFTPFFFNLSGGINGQVALEYLMGQIKADLLDQETDYIATDRQTVNWQFGKAPALEEWGKNKIKSLCADWKKKHEQKNVDRFQHNLGDFFQRIDRLSTIQEKQDLTSALTKIAGIERITEEDFKVIANSMVSGVERESVKKVIRRINAASDEALPELYEAIKEWDIISAVATAEVIYGRIQIIDQFQIHIKNRTPEKSAAGKEDMQSFIKNYPWLLGHRYEQLLPADFHHEKGLDKWIEDIIIGTNQEYGEANRRDGRRFDLLCIKNDWLIVILELMRPGIPEDYDHVMRLNRYVTKIRTAITENSSRPEFSNKNVFGLLIADEPSKDASLSDTKIALRGNLESITWNGLFTTVKANYGEYYELLKSKAPEDPRLKGMVTF</sequence>